<organism evidence="1 2">
    <name type="scientific">Chitinophaga filiformis</name>
    <name type="common">Myxococcus filiformis</name>
    <name type="synonym">Flexibacter filiformis</name>
    <dbReference type="NCBI Taxonomy" id="104663"/>
    <lineage>
        <taxon>Bacteria</taxon>
        <taxon>Pseudomonadati</taxon>
        <taxon>Bacteroidota</taxon>
        <taxon>Chitinophagia</taxon>
        <taxon>Chitinophagales</taxon>
        <taxon>Chitinophagaceae</taxon>
        <taxon>Chitinophaga</taxon>
    </lineage>
</organism>
<reference evidence="2" key="1">
    <citation type="submission" date="2016-10" db="EMBL/GenBank/DDBJ databases">
        <authorList>
            <person name="Varghese N."/>
            <person name="Submissions S."/>
        </authorList>
    </citation>
    <scope>NUCLEOTIDE SEQUENCE [LARGE SCALE GENOMIC DNA]</scope>
    <source>
        <strain evidence="2">DSM 527</strain>
    </source>
</reference>
<sequence>MEKIGYIEIRITGTKGNDDLARDNYDIREVREVLEQAESLIVPGDKKERLPISYQLEEGSVRHIFKTSMQYVIGFNAIVGQVSNGQSVDFLDLPTAKAFEAFQHIAIRKHYTFEIRTSIENSNIVKIDQGTKFFRTEAIWAEAEFYFYGKVTSIGGKEKSSIHLVTDDFGILNIHTNRDYLTTLENNILYRTYGIRAIGKQHVETGELDRSTLQFVELIDYQAKYDEDYLNTLRAKAQSNWLKDINADDWLREIRGGHDA</sequence>
<dbReference type="AlphaFoldDB" id="A0A1G7I445"/>
<protein>
    <submittedName>
        <fullName evidence="1">Uncharacterized protein</fullName>
    </submittedName>
</protein>
<dbReference type="STRING" id="104663.SAMN04488121_101714"/>
<dbReference type="Proteomes" id="UP000199045">
    <property type="component" value="Unassembled WGS sequence"/>
</dbReference>
<dbReference type="RefSeq" id="WP_089828840.1">
    <property type="nucleotide sequence ID" value="NZ_FNBN01000001.1"/>
</dbReference>
<gene>
    <name evidence="1" type="ORF">SAMN04488121_101714</name>
</gene>
<dbReference type="EMBL" id="FNBN01000001">
    <property type="protein sequence ID" value="SDF07501.1"/>
    <property type="molecule type" value="Genomic_DNA"/>
</dbReference>
<evidence type="ECO:0000313" key="2">
    <source>
        <dbReference type="Proteomes" id="UP000199045"/>
    </source>
</evidence>
<accession>A0A1G7I445</accession>
<evidence type="ECO:0000313" key="1">
    <source>
        <dbReference type="EMBL" id="SDF07501.1"/>
    </source>
</evidence>
<name>A0A1G7I445_CHIFI</name>
<dbReference type="OrthoDB" id="6057423at2"/>
<proteinExistence type="predicted"/>